<sequence length="194" mass="20067">MSDLVDLGPAGERLLAVAAHVGDDQLDHPTPCEGRTVGQLAQHLVGLTQAFRAAADKDFGPLTDTNPDGDGWPDVEPGWREALGAHVPALVTAWREPAAWEGMTRAGGVDLPGQVGGLVALDEIVLHGWDLARATGQSYDCDDATAAACMAFVGGFDEGGTPGLFGPSVGVGADASTFEQLLARSGRDPRWSPA</sequence>
<keyword evidence="3" id="KW-1185">Reference proteome</keyword>
<proteinExistence type="predicted"/>
<dbReference type="NCBIfam" id="TIGR03086">
    <property type="entry name" value="TIGR03086 family metal-binding protein"/>
    <property type="match status" value="1"/>
</dbReference>
<dbReference type="NCBIfam" id="TIGR03083">
    <property type="entry name" value="maleylpyruvate isomerase family mycothiol-dependent enzyme"/>
    <property type="match status" value="1"/>
</dbReference>
<dbReference type="InterPro" id="IPR034660">
    <property type="entry name" value="DinB/YfiT-like"/>
</dbReference>
<reference evidence="2 3" key="1">
    <citation type="submission" date="2021-01" db="EMBL/GenBank/DDBJ databases">
        <title>Genome seq and assembly of Nocardiodes sp. G10.</title>
        <authorList>
            <person name="Chhetri G."/>
        </authorList>
    </citation>
    <scope>NUCLEOTIDE SEQUENCE [LARGE SCALE GENOMIC DNA]</scope>
    <source>
        <strain evidence="2 3">G10</strain>
    </source>
</reference>
<dbReference type="InterPro" id="IPR017517">
    <property type="entry name" value="Maleyloyr_isom"/>
</dbReference>
<comment type="caution">
    <text evidence="2">The sequence shown here is derived from an EMBL/GenBank/DDBJ whole genome shotgun (WGS) entry which is preliminary data.</text>
</comment>
<protein>
    <submittedName>
        <fullName evidence="2">TIGR03086 family protein</fullName>
    </submittedName>
</protein>
<evidence type="ECO:0000259" key="1">
    <source>
        <dbReference type="Pfam" id="PF11716"/>
    </source>
</evidence>
<dbReference type="InterPro" id="IPR024344">
    <property type="entry name" value="MDMPI_metal-binding"/>
</dbReference>
<evidence type="ECO:0000313" key="3">
    <source>
        <dbReference type="Proteomes" id="UP000636918"/>
    </source>
</evidence>
<dbReference type="Pfam" id="PF11716">
    <property type="entry name" value="MDMPI_N"/>
    <property type="match status" value="1"/>
</dbReference>
<dbReference type="RefSeq" id="WP_201935035.1">
    <property type="nucleotide sequence ID" value="NZ_JAERSG010000002.1"/>
</dbReference>
<dbReference type="SUPFAM" id="SSF109854">
    <property type="entry name" value="DinB/YfiT-like putative metalloenzymes"/>
    <property type="match status" value="1"/>
</dbReference>
<dbReference type="EMBL" id="JAERSG010000002">
    <property type="protein sequence ID" value="MBL0747305.1"/>
    <property type="molecule type" value="Genomic_DNA"/>
</dbReference>
<dbReference type="Proteomes" id="UP000636918">
    <property type="component" value="Unassembled WGS sequence"/>
</dbReference>
<name>A0ABS1L6S7_9ACTN</name>
<organism evidence="2 3">
    <name type="scientific">Nocardioides baculatus</name>
    <dbReference type="NCBI Taxonomy" id="2801337"/>
    <lineage>
        <taxon>Bacteria</taxon>
        <taxon>Bacillati</taxon>
        <taxon>Actinomycetota</taxon>
        <taxon>Actinomycetes</taxon>
        <taxon>Propionibacteriales</taxon>
        <taxon>Nocardioidaceae</taxon>
        <taxon>Nocardioides</taxon>
    </lineage>
</organism>
<dbReference type="Gene3D" id="1.20.120.450">
    <property type="entry name" value="dinb family like domain"/>
    <property type="match status" value="1"/>
</dbReference>
<accession>A0ABS1L6S7</accession>
<gene>
    <name evidence="2" type="ORF">JI751_06780</name>
</gene>
<evidence type="ECO:0000313" key="2">
    <source>
        <dbReference type="EMBL" id="MBL0747305.1"/>
    </source>
</evidence>
<dbReference type="InterPro" id="IPR017520">
    <property type="entry name" value="CHP03086"/>
</dbReference>
<feature type="domain" description="Mycothiol-dependent maleylpyruvate isomerase metal-binding" evidence="1">
    <location>
        <begin position="9"/>
        <end position="132"/>
    </location>
</feature>